<evidence type="ECO:0000256" key="1">
    <source>
        <dbReference type="SAM" id="MobiDB-lite"/>
    </source>
</evidence>
<feature type="compositionally biased region" description="Acidic residues" evidence="1">
    <location>
        <begin position="139"/>
        <end position="160"/>
    </location>
</feature>
<dbReference type="InterPro" id="IPR019039">
    <property type="entry name" value="T4-Rnl1-like_N"/>
</dbReference>
<dbReference type="Pfam" id="PF09511">
    <property type="entry name" value="RNA_lig_T4_1"/>
    <property type="match status" value="1"/>
</dbReference>
<keyword evidence="4" id="KW-1185">Reference proteome</keyword>
<dbReference type="GeneID" id="14912584"/>
<accession>L8GIY2</accession>
<gene>
    <name evidence="3" type="ORF">ACA1_015340</name>
</gene>
<dbReference type="AlphaFoldDB" id="L8GIY2"/>
<dbReference type="KEGG" id="acan:ACA1_015340"/>
<dbReference type="EMBL" id="KB008131">
    <property type="protein sequence ID" value="ELR12106.1"/>
    <property type="molecule type" value="Genomic_DNA"/>
</dbReference>
<evidence type="ECO:0000313" key="4">
    <source>
        <dbReference type="Proteomes" id="UP000011083"/>
    </source>
</evidence>
<sequence>MEHFFTLFGVNVFTEGSIFYQFKYEMCLTETWNEEVKEARGIIFERRSAAAAIAEEGWVIVGRPFEKFFNQQESECPVASAKVFDANCSTFGMAEKADGTCIQFWWSSPATLDAVYETALQMEAAAAAAKSEASVELNVADDEEEANEVEKQDVEEEESDGTTGFQGLGKASLIEKRARRFKKVLPRVLQATADSQQQGEGEAPKHARGLVRKPQHYHGWRISTLGMVTPAVMFERLFWGLFLGDRAQGHDYEALQELFKIFDQGWTYLFELCCEQNQVVNKYTQDKLYLIGARHRHSGELMTKDQLDTIAQQLGPSVSRPRYYDFSSIGVRSLKQANEWIENEAKRTDLYGETPEGFVVYWNGLPVAKMKNRFYSDKHLLITGNLLSNRNIAIERYFDGTIDDVLDVLPPPIHTFLDELKEKTKELIHEISRLVQQFTNDLPAECFDQSSASGRKAYADAIKTVDAKYKGLLFQIKDDVLQAPQGPGGQREVANLDRLVFGWLKGKLNYAKFHSLWKATKVKEILDDERVQAGGNYKS</sequence>
<protein>
    <recommendedName>
        <fullName evidence="2">T4 RNA ligase 1-like N-terminal domain-containing protein</fullName>
    </recommendedName>
</protein>
<proteinExistence type="predicted"/>
<name>L8GIY2_ACACF</name>
<reference evidence="3 4" key="1">
    <citation type="journal article" date="2013" name="Genome Biol.">
        <title>Genome of Acanthamoeba castellanii highlights extensive lateral gene transfer and early evolution of tyrosine kinase signaling.</title>
        <authorList>
            <person name="Clarke M."/>
            <person name="Lohan A.J."/>
            <person name="Liu B."/>
            <person name="Lagkouvardos I."/>
            <person name="Roy S."/>
            <person name="Zafar N."/>
            <person name="Bertelli C."/>
            <person name="Schilde C."/>
            <person name="Kianianmomeni A."/>
            <person name="Burglin T.R."/>
            <person name="Frech C."/>
            <person name="Turcotte B."/>
            <person name="Kopec K.O."/>
            <person name="Synnott J.M."/>
            <person name="Choo C."/>
            <person name="Paponov I."/>
            <person name="Finkler A."/>
            <person name="Soon Heng Tan C."/>
            <person name="Hutchins A.P."/>
            <person name="Weinmeier T."/>
            <person name="Rattei T."/>
            <person name="Chu J.S."/>
            <person name="Gimenez G."/>
            <person name="Irimia M."/>
            <person name="Rigden D.J."/>
            <person name="Fitzpatrick D.A."/>
            <person name="Lorenzo-Morales J."/>
            <person name="Bateman A."/>
            <person name="Chiu C.H."/>
            <person name="Tang P."/>
            <person name="Hegemann P."/>
            <person name="Fromm H."/>
            <person name="Raoult D."/>
            <person name="Greub G."/>
            <person name="Miranda-Saavedra D."/>
            <person name="Chen N."/>
            <person name="Nash P."/>
            <person name="Ginger M.L."/>
            <person name="Horn M."/>
            <person name="Schaap P."/>
            <person name="Caler L."/>
            <person name="Loftus B."/>
        </authorList>
    </citation>
    <scope>NUCLEOTIDE SEQUENCE [LARGE SCALE GENOMIC DNA]</scope>
    <source>
        <strain evidence="3 4">Neff</strain>
    </source>
</reference>
<feature type="region of interest" description="Disordered" evidence="1">
    <location>
        <begin position="135"/>
        <end position="166"/>
    </location>
</feature>
<dbReference type="VEuPathDB" id="AmoebaDB:ACA1_015340"/>
<organism evidence="3 4">
    <name type="scientific">Acanthamoeba castellanii (strain ATCC 30010 / Neff)</name>
    <dbReference type="NCBI Taxonomy" id="1257118"/>
    <lineage>
        <taxon>Eukaryota</taxon>
        <taxon>Amoebozoa</taxon>
        <taxon>Discosea</taxon>
        <taxon>Longamoebia</taxon>
        <taxon>Centramoebida</taxon>
        <taxon>Acanthamoebidae</taxon>
        <taxon>Acanthamoeba</taxon>
    </lineage>
</organism>
<feature type="domain" description="T4 RNA ligase 1-like N-terminal" evidence="2">
    <location>
        <begin position="249"/>
        <end position="368"/>
    </location>
</feature>
<dbReference type="Proteomes" id="UP000011083">
    <property type="component" value="Unassembled WGS sequence"/>
</dbReference>
<evidence type="ECO:0000313" key="3">
    <source>
        <dbReference type="EMBL" id="ELR12106.1"/>
    </source>
</evidence>
<dbReference type="RefSeq" id="XP_004334119.1">
    <property type="nucleotide sequence ID" value="XM_004334071.1"/>
</dbReference>
<evidence type="ECO:0000259" key="2">
    <source>
        <dbReference type="Pfam" id="PF09511"/>
    </source>
</evidence>